<sequence>MTRRNWTIQETRAAFALYLLLEPSQIDKRNSDIIALAKALDRTPSAVALKLWNIAANDANRVESGRVGMSHGSKLDKEIWIEYDSKGDELVSESLDLLNQATADPDKKLDSFRPIERNLESIPEGQERIAAVRQRVNQRYFRNSLLSAYHNKCCITGISIPRLLVASHIKPWNICNPKTERLATDNGLLLNAFHDRAFDQGLITIDQQYKIRVSHTVKHKQDPLDWLWSFDGAEIDLPSVKKPKKEFIEYHNDVIFLK</sequence>
<dbReference type="GeneID" id="62759233"/>
<dbReference type="STRING" id="742742.HMPREF9452_01534"/>
<proteinExistence type="predicted"/>
<organism evidence="2 3">
    <name type="scientific">Collinsella tanakaei YIT 12063</name>
    <dbReference type="NCBI Taxonomy" id="742742"/>
    <lineage>
        <taxon>Bacteria</taxon>
        <taxon>Bacillati</taxon>
        <taxon>Actinomycetota</taxon>
        <taxon>Coriobacteriia</taxon>
        <taxon>Coriobacteriales</taxon>
        <taxon>Coriobacteriaceae</taxon>
        <taxon>Collinsella</taxon>
    </lineage>
</organism>
<evidence type="ECO:0000313" key="3">
    <source>
        <dbReference type="Proteomes" id="UP000004830"/>
    </source>
</evidence>
<name>G1WJM1_9ACTN</name>
<dbReference type="EMBL" id="ADLS01000019">
    <property type="protein sequence ID" value="EGX70087.1"/>
    <property type="molecule type" value="Genomic_DNA"/>
</dbReference>
<feature type="domain" description="HNH nuclease" evidence="1">
    <location>
        <begin position="153"/>
        <end position="206"/>
    </location>
</feature>
<dbReference type="Proteomes" id="UP000004830">
    <property type="component" value="Unassembled WGS sequence"/>
</dbReference>
<dbReference type="OrthoDB" id="9811869at2"/>
<evidence type="ECO:0000313" key="2">
    <source>
        <dbReference type="EMBL" id="EGX70087.1"/>
    </source>
</evidence>
<dbReference type="eggNOG" id="COG3440">
    <property type="taxonomic scope" value="Bacteria"/>
</dbReference>
<dbReference type="InterPro" id="IPR003615">
    <property type="entry name" value="HNH_nuc"/>
</dbReference>
<dbReference type="Pfam" id="PF13391">
    <property type="entry name" value="HNH_2"/>
    <property type="match status" value="1"/>
</dbReference>
<reference evidence="2 3" key="1">
    <citation type="submission" date="2011-06" db="EMBL/GenBank/DDBJ databases">
        <title>The Genome Sequence of Collinsella tanakaei YIT 12063.</title>
        <authorList>
            <consortium name="The Broad Institute Genome Sequencing Platform"/>
            <person name="Earl A."/>
            <person name="Ward D."/>
            <person name="Feldgarden M."/>
            <person name="Gevers D."/>
            <person name="Morotomi M."/>
            <person name="Young S.K."/>
            <person name="Zeng Q."/>
            <person name="Gargeya S."/>
            <person name="Fitzgerald M."/>
            <person name="Haas B."/>
            <person name="Abouelleil A."/>
            <person name="Alvarado L."/>
            <person name="Arachchi H.M."/>
            <person name="Berlin A."/>
            <person name="Brown A."/>
            <person name="Chapman S.B."/>
            <person name="Chen Z."/>
            <person name="Dunbar C."/>
            <person name="Freedman E."/>
            <person name="Gearin G."/>
            <person name="Gellesch M."/>
            <person name="Goldberg J."/>
            <person name="Griggs A."/>
            <person name="Gujja S."/>
            <person name="Heiman D."/>
            <person name="Howarth C."/>
            <person name="Larson L."/>
            <person name="Lui A."/>
            <person name="MacDonald P.J.P."/>
            <person name="Mehta T."/>
            <person name="Montmayeur A."/>
            <person name="Murphy C."/>
            <person name="Neiman D."/>
            <person name="Pearson M."/>
            <person name="Priest M."/>
            <person name="Roberts A."/>
            <person name="Saif S."/>
            <person name="Shea T."/>
            <person name="Shenoy N."/>
            <person name="Sisk P."/>
            <person name="Stolte C."/>
            <person name="Sykes S."/>
            <person name="Wortman J."/>
            <person name="Nusbaum C."/>
            <person name="Birren B."/>
        </authorList>
    </citation>
    <scope>NUCLEOTIDE SEQUENCE [LARGE SCALE GENOMIC DNA]</scope>
    <source>
        <strain evidence="2 3">YIT 12063</strain>
    </source>
</reference>
<evidence type="ECO:0000259" key="1">
    <source>
        <dbReference type="Pfam" id="PF13391"/>
    </source>
</evidence>
<dbReference type="RefSeq" id="WP_009141568.1">
    <property type="nucleotide sequence ID" value="NZ_JH126470.1"/>
</dbReference>
<accession>G1WJM1</accession>
<comment type="caution">
    <text evidence="2">The sequence shown here is derived from an EMBL/GenBank/DDBJ whole genome shotgun (WGS) entry which is preliminary data.</text>
</comment>
<dbReference type="HOGENOM" id="CLU_1048763_0_0_11"/>
<keyword evidence="3" id="KW-1185">Reference proteome</keyword>
<gene>
    <name evidence="2" type="ORF">HMPREF9452_01534</name>
</gene>
<dbReference type="AlphaFoldDB" id="G1WJM1"/>
<protein>
    <recommendedName>
        <fullName evidence="1">HNH nuclease domain-containing protein</fullName>
    </recommendedName>
</protein>
<dbReference type="PATRIC" id="fig|742742.3.peg.1514"/>